<dbReference type="RefSeq" id="XP_033712205.1">
    <property type="nucleotide sequence ID" value="XM_033856314.1"/>
</dbReference>
<dbReference type="OrthoDB" id="78296at2759"/>
<evidence type="ECO:0000256" key="1">
    <source>
        <dbReference type="SAM" id="MobiDB-lite"/>
    </source>
</evidence>
<sequence length="151" mass="16119">HSLETHEWPEADGKKQVPKRRKCPGSVATSHSVTVPLVGEPGPKEKDSILLPQLLQGLPVLALDPSSLLLEVHVPPSLLGMRGHLRNGFSKGGPQRSMLERSAQDPVTDICHVTAPASRSSLRPTKGTSLSMGFCPLPQPWEPGPSPPAPL</sequence>
<accession>A0A6J3RBJ4</accession>
<gene>
    <name evidence="3" type="primary">LOC101333976</name>
</gene>
<feature type="compositionally biased region" description="Pro residues" evidence="1">
    <location>
        <begin position="137"/>
        <end position="151"/>
    </location>
</feature>
<protein>
    <submittedName>
        <fullName evidence="3">Vacuolar protein sorting-associated protein 72 homolog</fullName>
    </submittedName>
</protein>
<evidence type="ECO:0000313" key="2">
    <source>
        <dbReference type="Proteomes" id="UP000245320"/>
    </source>
</evidence>
<name>A0A6J3RBJ4_TURTR</name>
<feature type="region of interest" description="Disordered" evidence="1">
    <location>
        <begin position="1"/>
        <end position="43"/>
    </location>
</feature>
<proteinExistence type="predicted"/>
<feature type="region of interest" description="Disordered" evidence="1">
    <location>
        <begin position="118"/>
        <end position="151"/>
    </location>
</feature>
<evidence type="ECO:0000313" key="3">
    <source>
        <dbReference type="RefSeq" id="XP_033712205.1"/>
    </source>
</evidence>
<dbReference type="AlphaFoldDB" id="A0A6J3RBJ4"/>
<dbReference type="InParanoid" id="A0A6J3RBJ4"/>
<keyword evidence="2" id="KW-1185">Reference proteome</keyword>
<feature type="compositionally biased region" description="Polar residues" evidence="1">
    <location>
        <begin position="118"/>
        <end position="131"/>
    </location>
</feature>
<dbReference type="Proteomes" id="UP000245320">
    <property type="component" value="Chromosome 4"/>
</dbReference>
<feature type="non-terminal residue" evidence="3">
    <location>
        <position position="1"/>
    </location>
</feature>
<reference evidence="3" key="1">
    <citation type="submission" date="2025-08" db="UniProtKB">
        <authorList>
            <consortium name="RefSeq"/>
        </authorList>
    </citation>
    <scope>IDENTIFICATION</scope>
    <source>
        <tissue evidence="3">Spleen</tissue>
    </source>
</reference>
<organism evidence="2 3">
    <name type="scientific">Tursiops truncatus</name>
    <name type="common">Atlantic bottle-nosed dolphin</name>
    <name type="synonym">Delphinus truncatus</name>
    <dbReference type="NCBI Taxonomy" id="9739"/>
    <lineage>
        <taxon>Eukaryota</taxon>
        <taxon>Metazoa</taxon>
        <taxon>Chordata</taxon>
        <taxon>Craniata</taxon>
        <taxon>Vertebrata</taxon>
        <taxon>Euteleostomi</taxon>
        <taxon>Mammalia</taxon>
        <taxon>Eutheria</taxon>
        <taxon>Laurasiatheria</taxon>
        <taxon>Artiodactyla</taxon>
        <taxon>Whippomorpha</taxon>
        <taxon>Cetacea</taxon>
        <taxon>Odontoceti</taxon>
        <taxon>Delphinidae</taxon>
        <taxon>Tursiops</taxon>
    </lineage>
</organism>
<feature type="compositionally biased region" description="Basic and acidic residues" evidence="1">
    <location>
        <begin position="1"/>
        <end position="15"/>
    </location>
</feature>